<organism evidence="2 3">
    <name type="scientific">Undibacterium terreum</name>
    <dbReference type="NCBI Taxonomy" id="1224302"/>
    <lineage>
        <taxon>Bacteria</taxon>
        <taxon>Pseudomonadati</taxon>
        <taxon>Pseudomonadota</taxon>
        <taxon>Betaproteobacteria</taxon>
        <taxon>Burkholderiales</taxon>
        <taxon>Oxalobacteraceae</taxon>
        <taxon>Undibacterium</taxon>
    </lineage>
</organism>
<evidence type="ECO:0000313" key="2">
    <source>
        <dbReference type="EMBL" id="GGC65659.1"/>
    </source>
</evidence>
<dbReference type="SMART" id="SM00267">
    <property type="entry name" value="GGDEF"/>
    <property type="match status" value="1"/>
</dbReference>
<sequence>MKKREPKVVNEQAPSLAQALHQNTRIKDVIDECADDLSSVNTVLKQQLADDVNGIGVQSALQTSESVEGKVQDAASQLSSVNQALGEEILERGVLEQRLELIQIQEQAARHASFHDPLTGLPNRVLFNDRLEHGLAQANRHGWTLAIMFVDLNNFKGVNDIYGHAAGDHVLKTVALRLKDTIRSDDTFCRHGGDEFLYLLLEVGDEGNIAAIAEKITHAIELPIESPFPSEAKIPQISASIGIAIFPKDGLTAEALVKSADEAMYKAKKLKINYVFAQ</sequence>
<reference evidence="2" key="2">
    <citation type="submission" date="2020-09" db="EMBL/GenBank/DDBJ databases">
        <authorList>
            <person name="Sun Q."/>
            <person name="Zhou Y."/>
        </authorList>
    </citation>
    <scope>NUCLEOTIDE SEQUENCE</scope>
    <source>
        <strain evidence="2">CGMCC 1.10998</strain>
    </source>
</reference>
<evidence type="ECO:0000313" key="3">
    <source>
        <dbReference type="Proteomes" id="UP000637423"/>
    </source>
</evidence>
<dbReference type="InterPro" id="IPR052163">
    <property type="entry name" value="DGC-Regulatory_Protein"/>
</dbReference>
<dbReference type="PANTHER" id="PTHR46663">
    <property type="entry name" value="DIGUANYLATE CYCLASE DGCT-RELATED"/>
    <property type="match status" value="1"/>
</dbReference>
<dbReference type="PROSITE" id="PS50887">
    <property type="entry name" value="GGDEF"/>
    <property type="match status" value="1"/>
</dbReference>
<dbReference type="FunFam" id="3.30.70.270:FF:000001">
    <property type="entry name" value="Diguanylate cyclase domain protein"/>
    <property type="match status" value="1"/>
</dbReference>
<dbReference type="InterPro" id="IPR043128">
    <property type="entry name" value="Rev_trsase/Diguanyl_cyclase"/>
</dbReference>
<dbReference type="Gene3D" id="3.30.70.270">
    <property type="match status" value="1"/>
</dbReference>
<dbReference type="AlphaFoldDB" id="A0A916XED3"/>
<gene>
    <name evidence="2" type="ORF">GCM10011396_10850</name>
</gene>
<name>A0A916XED3_9BURK</name>
<dbReference type="PANTHER" id="PTHR46663:SF2">
    <property type="entry name" value="GGDEF DOMAIN-CONTAINING PROTEIN"/>
    <property type="match status" value="1"/>
</dbReference>
<dbReference type="InterPro" id="IPR000160">
    <property type="entry name" value="GGDEF_dom"/>
</dbReference>
<dbReference type="EMBL" id="BMED01000001">
    <property type="protein sequence ID" value="GGC65659.1"/>
    <property type="molecule type" value="Genomic_DNA"/>
</dbReference>
<feature type="domain" description="GGDEF" evidence="1">
    <location>
        <begin position="143"/>
        <end position="278"/>
    </location>
</feature>
<protein>
    <recommendedName>
        <fullName evidence="1">GGDEF domain-containing protein</fullName>
    </recommendedName>
</protein>
<dbReference type="CDD" id="cd01949">
    <property type="entry name" value="GGDEF"/>
    <property type="match status" value="1"/>
</dbReference>
<dbReference type="InterPro" id="IPR029787">
    <property type="entry name" value="Nucleotide_cyclase"/>
</dbReference>
<dbReference type="Proteomes" id="UP000637423">
    <property type="component" value="Unassembled WGS sequence"/>
</dbReference>
<keyword evidence="3" id="KW-1185">Reference proteome</keyword>
<dbReference type="Pfam" id="PF00990">
    <property type="entry name" value="GGDEF"/>
    <property type="match status" value="1"/>
</dbReference>
<evidence type="ECO:0000259" key="1">
    <source>
        <dbReference type="PROSITE" id="PS50887"/>
    </source>
</evidence>
<comment type="caution">
    <text evidence="2">The sequence shown here is derived from an EMBL/GenBank/DDBJ whole genome shotgun (WGS) entry which is preliminary data.</text>
</comment>
<dbReference type="GO" id="GO:0003824">
    <property type="term" value="F:catalytic activity"/>
    <property type="evidence" value="ECO:0007669"/>
    <property type="project" value="UniProtKB-ARBA"/>
</dbReference>
<proteinExistence type="predicted"/>
<dbReference type="SUPFAM" id="SSF55073">
    <property type="entry name" value="Nucleotide cyclase"/>
    <property type="match status" value="1"/>
</dbReference>
<accession>A0A916XED3</accession>
<dbReference type="NCBIfam" id="TIGR00254">
    <property type="entry name" value="GGDEF"/>
    <property type="match status" value="1"/>
</dbReference>
<reference evidence="2" key="1">
    <citation type="journal article" date="2014" name="Int. J. Syst. Evol. Microbiol.">
        <title>Complete genome sequence of Corynebacterium casei LMG S-19264T (=DSM 44701T), isolated from a smear-ripened cheese.</title>
        <authorList>
            <consortium name="US DOE Joint Genome Institute (JGI-PGF)"/>
            <person name="Walter F."/>
            <person name="Albersmeier A."/>
            <person name="Kalinowski J."/>
            <person name="Ruckert C."/>
        </authorList>
    </citation>
    <scope>NUCLEOTIDE SEQUENCE</scope>
    <source>
        <strain evidence="2">CGMCC 1.10998</strain>
    </source>
</reference>